<reference evidence="10" key="1">
    <citation type="journal article" date="2015" name="PLoS Genet.">
        <title>Genome Sequence and Transcriptome Analyses of Chrysochromulina tobin: Metabolic Tools for Enhanced Algal Fitness in the Prominent Order Prymnesiales (Haptophyceae).</title>
        <authorList>
            <person name="Hovde B.T."/>
            <person name="Deodato C.R."/>
            <person name="Hunsperger H.M."/>
            <person name="Ryken S.A."/>
            <person name="Yost W."/>
            <person name="Jha R.K."/>
            <person name="Patterson J."/>
            <person name="Monnat R.J. Jr."/>
            <person name="Barlow S.B."/>
            <person name="Starkenburg S.R."/>
            <person name="Cattolico R.A."/>
        </authorList>
    </citation>
    <scope>NUCLEOTIDE SEQUENCE</scope>
    <source>
        <strain evidence="10">CCMP291</strain>
    </source>
</reference>
<feature type="chain" id="PRO_5005602012" evidence="7">
    <location>
        <begin position="24"/>
        <end position="270"/>
    </location>
</feature>
<evidence type="ECO:0000256" key="7">
    <source>
        <dbReference type="SAM" id="SignalP"/>
    </source>
</evidence>
<protein>
    <submittedName>
        <fullName evidence="9">Transmembrane protein 41b</fullName>
    </submittedName>
</protein>
<dbReference type="OrthoDB" id="3364966at2759"/>
<evidence type="ECO:0000256" key="5">
    <source>
        <dbReference type="ARBA" id="ARBA00025797"/>
    </source>
</evidence>
<dbReference type="Proteomes" id="UP000037460">
    <property type="component" value="Unassembled WGS sequence"/>
</dbReference>
<feature type="transmembrane region" description="Helical" evidence="6">
    <location>
        <begin position="234"/>
        <end position="252"/>
    </location>
</feature>
<keyword evidence="4 6" id="KW-0472">Membrane</keyword>
<evidence type="ECO:0000259" key="8">
    <source>
        <dbReference type="Pfam" id="PF09335"/>
    </source>
</evidence>
<dbReference type="Pfam" id="PF09335">
    <property type="entry name" value="VTT_dom"/>
    <property type="match status" value="1"/>
</dbReference>
<feature type="domain" description="VTT" evidence="8">
    <location>
        <begin position="100"/>
        <end position="215"/>
    </location>
</feature>
<evidence type="ECO:0000256" key="3">
    <source>
        <dbReference type="ARBA" id="ARBA00022989"/>
    </source>
</evidence>
<sequence length="270" mass="29937">MACVSSLAVGLATVMAYAPPAPAGGVCDNVSIRLLPKLIPTPKFLAPYLPFLGTDETSTQGIISMWKCATEYQKTNWWFVLFFFELTYLSLKSFAIPATFAMCILAGAIFPLWLSQLLTSTGEVVGSSMCYALSSVMAKPMLERWAADKLEDFRKKAHEERDHLFLFNVFLRLSPFPNWLINASSPIVGNPLPQFVLGTFFGTQLSICFLAQGGSVLKTLGEKGFSITQMTKDMLPVASAMFFLQFIPLAMIRHLKRKKEEKAAALHKTE</sequence>
<proteinExistence type="inferred from homology"/>
<keyword evidence="3 6" id="KW-1133">Transmembrane helix</keyword>
<dbReference type="PANTHER" id="PTHR43220:SF18">
    <property type="entry name" value="TRANSMEMBRANE PROTEIN 41B"/>
    <property type="match status" value="1"/>
</dbReference>
<dbReference type="PANTHER" id="PTHR43220">
    <property type="match status" value="1"/>
</dbReference>
<evidence type="ECO:0000256" key="6">
    <source>
        <dbReference type="SAM" id="Phobius"/>
    </source>
</evidence>
<dbReference type="InterPro" id="IPR045014">
    <property type="entry name" value="TM41A/B"/>
</dbReference>
<keyword evidence="10" id="KW-1185">Reference proteome</keyword>
<keyword evidence="2 6" id="KW-0812">Transmembrane</keyword>
<evidence type="ECO:0000256" key="4">
    <source>
        <dbReference type="ARBA" id="ARBA00023136"/>
    </source>
</evidence>
<feature type="signal peptide" evidence="7">
    <location>
        <begin position="1"/>
        <end position="23"/>
    </location>
</feature>
<dbReference type="AlphaFoldDB" id="A0A0M0JNW0"/>
<dbReference type="EMBL" id="JWZX01002608">
    <property type="protein sequence ID" value="KOO28175.1"/>
    <property type="molecule type" value="Genomic_DNA"/>
</dbReference>
<comment type="caution">
    <text evidence="9">The sequence shown here is derived from an EMBL/GenBank/DDBJ whole genome shotgun (WGS) entry which is preliminary data.</text>
</comment>
<organism evidence="9 10">
    <name type="scientific">Chrysochromulina tobinii</name>
    <dbReference type="NCBI Taxonomy" id="1460289"/>
    <lineage>
        <taxon>Eukaryota</taxon>
        <taxon>Haptista</taxon>
        <taxon>Haptophyta</taxon>
        <taxon>Prymnesiophyceae</taxon>
        <taxon>Prymnesiales</taxon>
        <taxon>Chrysochromulinaceae</taxon>
        <taxon>Chrysochromulina</taxon>
    </lineage>
</organism>
<accession>A0A0M0JNW0</accession>
<comment type="subcellular location">
    <subcellularLocation>
        <location evidence="1">Membrane</location>
        <topology evidence="1">Multi-pass membrane protein</topology>
    </subcellularLocation>
</comment>
<evidence type="ECO:0000313" key="9">
    <source>
        <dbReference type="EMBL" id="KOO28175.1"/>
    </source>
</evidence>
<feature type="transmembrane region" description="Helical" evidence="6">
    <location>
        <begin position="98"/>
        <end position="118"/>
    </location>
</feature>
<evidence type="ECO:0000313" key="10">
    <source>
        <dbReference type="Proteomes" id="UP000037460"/>
    </source>
</evidence>
<comment type="similarity">
    <text evidence="5">Belongs to the TMEM41 family.</text>
</comment>
<evidence type="ECO:0000256" key="1">
    <source>
        <dbReference type="ARBA" id="ARBA00004141"/>
    </source>
</evidence>
<keyword evidence="7" id="KW-0732">Signal</keyword>
<name>A0A0M0JNW0_9EUKA</name>
<gene>
    <name evidence="9" type="ORF">Ctob_011163</name>
</gene>
<dbReference type="GO" id="GO:0016020">
    <property type="term" value="C:membrane"/>
    <property type="evidence" value="ECO:0007669"/>
    <property type="project" value="UniProtKB-SubCell"/>
</dbReference>
<dbReference type="InterPro" id="IPR032816">
    <property type="entry name" value="VTT_dom"/>
</dbReference>
<evidence type="ECO:0000256" key="2">
    <source>
        <dbReference type="ARBA" id="ARBA00022692"/>
    </source>
</evidence>